<dbReference type="Gene3D" id="3.40.50.1820">
    <property type="entry name" value="alpha/beta hydrolase"/>
    <property type="match status" value="1"/>
</dbReference>
<dbReference type="InterPro" id="IPR000073">
    <property type="entry name" value="AB_hydrolase_1"/>
</dbReference>
<accession>A0A372LPW7</accession>
<evidence type="ECO:0000259" key="1">
    <source>
        <dbReference type="Pfam" id="PF00561"/>
    </source>
</evidence>
<dbReference type="PANTHER" id="PTHR46438:SF11">
    <property type="entry name" value="LIPASE-RELATED"/>
    <property type="match status" value="1"/>
</dbReference>
<keyword evidence="3" id="KW-1185">Reference proteome</keyword>
<dbReference type="SUPFAM" id="SSF53474">
    <property type="entry name" value="alpha/beta-Hydrolases"/>
    <property type="match status" value="1"/>
</dbReference>
<gene>
    <name evidence="2" type="ORF">D0469_08265</name>
</gene>
<dbReference type="EMBL" id="QVTE01000017">
    <property type="protein sequence ID" value="RFU70166.1"/>
    <property type="molecule type" value="Genomic_DNA"/>
</dbReference>
<dbReference type="OrthoDB" id="9797695at2"/>
<dbReference type="InterPro" id="IPR000639">
    <property type="entry name" value="Epox_hydrolase-like"/>
</dbReference>
<dbReference type="Proteomes" id="UP000264541">
    <property type="component" value="Unassembled WGS sequence"/>
</dbReference>
<protein>
    <submittedName>
        <fullName evidence="2">Alpha/beta hydrolase</fullName>
    </submittedName>
</protein>
<name>A0A372LPW7_9BACI</name>
<dbReference type="RefSeq" id="WP_117326243.1">
    <property type="nucleotide sequence ID" value="NZ_QVTE01000017.1"/>
</dbReference>
<evidence type="ECO:0000313" key="2">
    <source>
        <dbReference type="EMBL" id="RFU70166.1"/>
    </source>
</evidence>
<dbReference type="AlphaFoldDB" id="A0A372LPW7"/>
<proteinExistence type="predicted"/>
<dbReference type="InterPro" id="IPR029058">
    <property type="entry name" value="AB_hydrolase_fold"/>
</dbReference>
<dbReference type="PRINTS" id="PR00412">
    <property type="entry name" value="EPOXHYDRLASE"/>
</dbReference>
<feature type="domain" description="AB hydrolase-1" evidence="1">
    <location>
        <begin position="29"/>
        <end position="262"/>
    </location>
</feature>
<sequence length="278" mass="31916">MTAVITGQRIKLEGNEFYYEAFHHSKTAPTLILLHGFLSSTFSYRRLIPHLNASYNIVSIDLPPFGQSGKEQRFMYSYQNLAKTVISLLERLEIGHSVLVGHSMGGQIALNMIKQRPELFAACILLCSSGYAPKVNQGIILSSYIPFFHLYVKRWLAKTGIEKNLQNVVYNHDLIDQEMVDGYLQPFLKDDIFRGLARFIRHHEGDLPEADLRKIHTPCLLIWGEQDKVVPLHIGKRLQRDLPNSKLIVMKDTGHLVPEEKPEEVFGYINHFLEETFK</sequence>
<dbReference type="Pfam" id="PF00561">
    <property type="entry name" value="Abhydrolase_1"/>
    <property type="match status" value="1"/>
</dbReference>
<keyword evidence="2" id="KW-0378">Hydrolase</keyword>
<dbReference type="GO" id="GO:0016787">
    <property type="term" value="F:hydrolase activity"/>
    <property type="evidence" value="ECO:0007669"/>
    <property type="project" value="UniProtKB-KW"/>
</dbReference>
<organism evidence="2 3">
    <name type="scientific">Peribacillus saganii</name>
    <dbReference type="NCBI Taxonomy" id="2303992"/>
    <lineage>
        <taxon>Bacteria</taxon>
        <taxon>Bacillati</taxon>
        <taxon>Bacillota</taxon>
        <taxon>Bacilli</taxon>
        <taxon>Bacillales</taxon>
        <taxon>Bacillaceae</taxon>
        <taxon>Peribacillus</taxon>
    </lineage>
</organism>
<dbReference type="PANTHER" id="PTHR46438">
    <property type="entry name" value="ALPHA/BETA-HYDROLASES SUPERFAMILY PROTEIN"/>
    <property type="match status" value="1"/>
</dbReference>
<comment type="caution">
    <text evidence="2">The sequence shown here is derived from an EMBL/GenBank/DDBJ whole genome shotgun (WGS) entry which is preliminary data.</text>
</comment>
<reference evidence="2 3" key="1">
    <citation type="submission" date="2018-08" db="EMBL/GenBank/DDBJ databases">
        <title>Bacillus chawlae sp. nov., Bacillus glennii sp. nov., and Bacillus saganii sp. nov. Isolated from the Vehicle Assembly Building at Kennedy Space Center where the Viking Spacecraft were Assembled.</title>
        <authorList>
            <person name="Seuylemezian A."/>
            <person name="Vaishampayan P."/>
        </authorList>
    </citation>
    <scope>NUCLEOTIDE SEQUENCE [LARGE SCALE GENOMIC DNA]</scope>
    <source>
        <strain evidence="2 3">V47-23a</strain>
    </source>
</reference>
<dbReference type="PRINTS" id="PR00111">
    <property type="entry name" value="ABHYDROLASE"/>
</dbReference>
<evidence type="ECO:0000313" key="3">
    <source>
        <dbReference type="Proteomes" id="UP000264541"/>
    </source>
</evidence>